<feature type="transmembrane region" description="Helical" evidence="3">
    <location>
        <begin position="299"/>
        <end position="321"/>
    </location>
</feature>
<keyword evidence="2 3" id="KW-0472">Membrane</keyword>
<dbReference type="InterPro" id="IPR050768">
    <property type="entry name" value="UPF0353/GerABKA_families"/>
</dbReference>
<sequence>MIFLTREHPVGSTLAMNIAHLKQTLGRSDDVVIREFEIGFDEPLKAAICFIQHLVNTDMINQHIVGTLLSIPESFRLRPNESEDGRLTAIQSRILSLSQAGVIQTMNEVFDGILSGETVLFVDGYGSAISIASKEYESRSVEEPKTEAVRRGPREGFTEDLPVNISLIRRRIKNPNLIFENQTVGTQTRTTVCIAYIEGTAERQLVQEVRKRLNRIDTASVLDSGQVEQWIEDHPFSFLASVGNSEKPDIVAAKMLEGRVAILCEGSPVALTLPHLFIENLQNSEDYYSRVLIATFSRLLRIFAFFVSTATPALYVALTTFHQEMIPTVLLVTMAASREGTPFPAFVETLLMGITFELLTEAGVRMPRPIGQTISIVGALVLGQAAVEAGIVSSPMIIVTALTGISSLIVPSLRSVNILFRMILIFLAGSFGGFGILIGFILMLAHMCSLRSFGVLYMAPIAPIIWADIKDSLIRAPVRFLQKRPKSLARRPRQGTTK</sequence>
<dbReference type="PANTHER" id="PTHR22550:SF5">
    <property type="entry name" value="LEUCINE ZIPPER PROTEIN 4"/>
    <property type="match status" value="1"/>
</dbReference>
<dbReference type="RefSeq" id="WP_025848896.1">
    <property type="nucleotide sequence ID" value="NZ_JAUMKJ010000002.1"/>
</dbReference>
<accession>A0ABT8V600</accession>
<protein>
    <submittedName>
        <fullName evidence="4">Spore germination protein</fullName>
    </submittedName>
</protein>
<evidence type="ECO:0000313" key="5">
    <source>
        <dbReference type="Proteomes" id="UP001168883"/>
    </source>
</evidence>
<dbReference type="InterPro" id="IPR004995">
    <property type="entry name" value="Spore_Ger"/>
</dbReference>
<organism evidence="4 5">
    <name type="scientific">Paenibacillus ehimensis</name>
    <dbReference type="NCBI Taxonomy" id="79264"/>
    <lineage>
        <taxon>Bacteria</taxon>
        <taxon>Bacillati</taxon>
        <taxon>Bacillota</taxon>
        <taxon>Bacilli</taxon>
        <taxon>Bacillales</taxon>
        <taxon>Paenibacillaceae</taxon>
        <taxon>Paenibacillus</taxon>
    </lineage>
</organism>
<comment type="similarity">
    <text evidence="1">Belongs to the GerABKA family.</text>
</comment>
<feature type="transmembrane region" description="Helical" evidence="3">
    <location>
        <begin position="393"/>
        <end position="410"/>
    </location>
</feature>
<evidence type="ECO:0000256" key="2">
    <source>
        <dbReference type="ARBA" id="ARBA00023136"/>
    </source>
</evidence>
<dbReference type="PIRSF" id="PIRSF005690">
    <property type="entry name" value="GerBA"/>
    <property type="match status" value="1"/>
</dbReference>
<comment type="caution">
    <text evidence="4">The sequence shown here is derived from an EMBL/GenBank/DDBJ whole genome shotgun (WGS) entry which is preliminary data.</text>
</comment>
<dbReference type="Proteomes" id="UP001168883">
    <property type="component" value="Unassembled WGS sequence"/>
</dbReference>
<keyword evidence="3" id="KW-0812">Transmembrane</keyword>
<evidence type="ECO:0000313" key="4">
    <source>
        <dbReference type="EMBL" id="MDO3675907.1"/>
    </source>
</evidence>
<proteinExistence type="inferred from homology"/>
<name>A0ABT8V600_9BACL</name>
<feature type="transmembrane region" description="Helical" evidence="3">
    <location>
        <begin position="422"/>
        <end position="444"/>
    </location>
</feature>
<evidence type="ECO:0000256" key="3">
    <source>
        <dbReference type="SAM" id="Phobius"/>
    </source>
</evidence>
<reference evidence="4" key="1">
    <citation type="submission" date="2023-07" db="EMBL/GenBank/DDBJ databases">
        <authorList>
            <person name="Aktuganov G."/>
            <person name="Boyko T."/>
            <person name="Delegan Y."/>
            <person name="Galimzianova N."/>
            <person name="Gilvanova E."/>
            <person name="Korobov V."/>
            <person name="Kuzmina L."/>
            <person name="Melentiev A."/>
            <person name="Milman P."/>
            <person name="Ryabova A."/>
            <person name="Stupak E."/>
            <person name="Yasakov T."/>
            <person name="Zharikova N."/>
            <person name="Zhurenko E."/>
        </authorList>
    </citation>
    <scope>NUCLEOTIDE SEQUENCE</scope>
    <source>
        <strain evidence="4">IB-739</strain>
    </source>
</reference>
<keyword evidence="5" id="KW-1185">Reference proteome</keyword>
<gene>
    <name evidence="4" type="ORF">Q3C12_02750</name>
</gene>
<evidence type="ECO:0000256" key="1">
    <source>
        <dbReference type="ARBA" id="ARBA00005278"/>
    </source>
</evidence>
<dbReference type="Pfam" id="PF03323">
    <property type="entry name" value="GerA"/>
    <property type="match status" value="1"/>
</dbReference>
<dbReference type="EMBL" id="JAUMKJ010000002">
    <property type="protein sequence ID" value="MDO3675907.1"/>
    <property type="molecule type" value="Genomic_DNA"/>
</dbReference>
<dbReference type="PANTHER" id="PTHR22550">
    <property type="entry name" value="SPORE GERMINATION PROTEIN"/>
    <property type="match status" value="1"/>
</dbReference>
<keyword evidence="3" id="KW-1133">Transmembrane helix</keyword>